<feature type="region of interest" description="Disordered" evidence="1">
    <location>
        <begin position="162"/>
        <end position="292"/>
    </location>
</feature>
<feature type="compositionally biased region" description="Low complexity" evidence="1">
    <location>
        <begin position="563"/>
        <end position="573"/>
    </location>
</feature>
<feature type="compositionally biased region" description="Basic and acidic residues" evidence="1">
    <location>
        <begin position="251"/>
        <end position="260"/>
    </location>
</feature>
<feature type="compositionally biased region" description="Basic and acidic residues" evidence="1">
    <location>
        <begin position="185"/>
        <end position="195"/>
    </location>
</feature>
<name>A0A6H0XZ81_9PEZI</name>
<sequence>MSLFSRMRSKSRRSKTVETNDITISQPSTLPSRRNVLSKAQSQPGSRSNSMRGDSRIAMISHPAYANTNIFGPAQSYLPVPQIPAELQKDRASADKAAKVLGVDPRDIQSAPASPKLHPRSYRSGDDPASRHDSVNSNVEVPRVGRSNSKAECSLEDLALEPAVSERSGRSENPFRRSMSSAGNSHERKTSHDSFRPTNVRRHTIHQEARPLPQIMQRRQSIGRPEQPQRGRPNSQVPSYSMPMNTNRASMHAESEHLSRSSEMIPPPLPGAHQPQAHDSEHGTPSSPFVRPQQDIFSEDRHFSPQPALSRHASHRSTIHAMTPPLAILDGLKVNKRGRILDEEGDPIGELVEGDIIDCVRQKVNGFGEVLDEYGRVVGRVRTLLGSMGVSTPAFNHSSPALVGTRNADYFNLQSQSPKLTPTLDATQRMHDDRQKYRILTDAPPVPSMPSAYQGVQQSPAPTGPGRYSTVPFDSFDGTHCAELSAENDHATLNDVPVFDLSEPFMPVSSGVSEASPPEDKALVSSIMQEPLESPVVPVEPRQEGFSRPKHETTQPSAEVFTEETTAQSATSEDQFEEAETYLDAVQPADVVSEPAESSPVLQTPESETDLPKMQASTPTDSVPPPVEKSFHSKAGHTLAAAPESVRPSLKQEPSKRATKVAASSHSYPRPILATRARSAPSTSKSPAMAPPPLPRAETMPETQPLSATTSGYNSAEESVSEAESVEIQTVQRKEVRISNLPPTTIPARTLNRPLSDSIGLGRFSAMPSVPESEPLPDSPGKNFQSTGRSFGARNSAPLPAFPRQNFANSLPSSPFAAANAANNSGAGLQKRMSLPGKPGIPPVAVRSAMARNNRYTMNAPLVPSPLNERRQTMSHIKTASISSQSSECTPSGSDNGKSDAISIASTIGKSRTYFTHAGRVTVEAGDLPPSLQKKDLIEVTETPIDDAQEQKKKRRFSMKFGKKNNTHAVAAH</sequence>
<dbReference type="EMBL" id="CP051142">
    <property type="protein sequence ID" value="QIX00064.1"/>
    <property type="molecule type" value="Genomic_DNA"/>
</dbReference>
<feature type="compositionally biased region" description="Polar residues" evidence="1">
    <location>
        <begin position="232"/>
        <end position="249"/>
    </location>
</feature>
<feature type="region of interest" description="Disordered" evidence="1">
    <location>
        <begin position="877"/>
        <end position="901"/>
    </location>
</feature>
<feature type="compositionally biased region" description="Polar residues" evidence="1">
    <location>
        <begin position="701"/>
        <end position="714"/>
    </location>
</feature>
<keyword evidence="3" id="KW-1185">Reference proteome</keyword>
<gene>
    <name evidence="2" type="ORF">AMS68_005581</name>
</gene>
<evidence type="ECO:0000313" key="3">
    <source>
        <dbReference type="Proteomes" id="UP000503462"/>
    </source>
</evidence>
<feature type="region of interest" description="Disordered" evidence="1">
    <location>
        <begin position="926"/>
        <end position="973"/>
    </location>
</feature>
<feature type="compositionally biased region" description="Basic and acidic residues" evidence="1">
    <location>
        <begin position="123"/>
        <end position="134"/>
    </location>
</feature>
<dbReference type="OrthoDB" id="3946749at2759"/>
<feature type="region of interest" description="Disordered" evidence="1">
    <location>
        <begin position="443"/>
        <end position="465"/>
    </location>
</feature>
<protein>
    <submittedName>
        <fullName evidence="2">Uncharacterized protein</fullName>
    </submittedName>
</protein>
<feature type="compositionally biased region" description="Basic and acidic residues" evidence="1">
    <location>
        <begin position="541"/>
        <end position="553"/>
    </location>
</feature>
<dbReference type="InterPro" id="IPR022124">
    <property type="entry name" value="DUF3659"/>
</dbReference>
<dbReference type="Pfam" id="PF12396">
    <property type="entry name" value="DUF3659"/>
    <property type="match status" value="1"/>
</dbReference>
<feature type="region of interest" description="Disordered" evidence="1">
    <location>
        <begin position="532"/>
        <end position="732"/>
    </location>
</feature>
<dbReference type="Proteomes" id="UP000503462">
    <property type="component" value="Chromosome 4"/>
</dbReference>
<feature type="region of interest" description="Disordered" evidence="1">
    <location>
        <begin position="1"/>
        <end position="54"/>
    </location>
</feature>
<evidence type="ECO:0000313" key="2">
    <source>
        <dbReference type="EMBL" id="QIX00064.1"/>
    </source>
</evidence>
<feature type="compositionally biased region" description="Polar residues" evidence="1">
    <location>
        <begin position="17"/>
        <end position="32"/>
    </location>
</feature>
<feature type="compositionally biased region" description="Basic residues" evidence="1">
    <location>
        <begin position="952"/>
        <end position="966"/>
    </location>
</feature>
<feature type="region of interest" description="Disordered" evidence="1">
    <location>
        <begin position="100"/>
        <end position="148"/>
    </location>
</feature>
<evidence type="ECO:0000256" key="1">
    <source>
        <dbReference type="SAM" id="MobiDB-lite"/>
    </source>
</evidence>
<feature type="compositionally biased region" description="Polar residues" evidence="1">
    <location>
        <begin position="877"/>
        <end position="896"/>
    </location>
</feature>
<feature type="compositionally biased region" description="Polar residues" evidence="1">
    <location>
        <begin position="38"/>
        <end position="52"/>
    </location>
</feature>
<dbReference type="AlphaFoldDB" id="A0A6H0XZ81"/>
<feature type="region of interest" description="Disordered" evidence="1">
    <location>
        <begin position="768"/>
        <end position="789"/>
    </location>
</feature>
<proteinExistence type="predicted"/>
<accession>A0A6H0XZ81</accession>
<reference evidence="2 3" key="1">
    <citation type="journal article" date="2016" name="Sci. Rep.">
        <title>Peltaster fructicola genome reveals evolution from an invasive phytopathogen to an ectophytic parasite.</title>
        <authorList>
            <person name="Xu C."/>
            <person name="Chen H."/>
            <person name="Gleason M.L."/>
            <person name="Xu J.R."/>
            <person name="Liu H."/>
            <person name="Zhang R."/>
            <person name="Sun G."/>
        </authorList>
    </citation>
    <scope>NUCLEOTIDE SEQUENCE [LARGE SCALE GENOMIC DNA]</scope>
    <source>
        <strain evidence="2 3">LNHT1506</strain>
    </source>
</reference>
<organism evidence="2 3">
    <name type="scientific">Peltaster fructicola</name>
    <dbReference type="NCBI Taxonomy" id="286661"/>
    <lineage>
        <taxon>Eukaryota</taxon>
        <taxon>Fungi</taxon>
        <taxon>Dikarya</taxon>
        <taxon>Ascomycota</taxon>
        <taxon>Pezizomycotina</taxon>
        <taxon>Dothideomycetes</taxon>
        <taxon>Dothideomycetes incertae sedis</taxon>
        <taxon>Peltaster</taxon>
    </lineage>
</organism>